<dbReference type="Pfam" id="PF10593">
    <property type="entry name" value="Z1"/>
    <property type="match status" value="1"/>
</dbReference>
<name>A0A173RP61_9FIRM</name>
<protein>
    <submittedName>
        <fullName evidence="2">Z1 domain</fullName>
    </submittedName>
</protein>
<dbReference type="AlphaFoldDB" id="A0A173RP61"/>
<dbReference type="OrthoDB" id="436461at2"/>
<gene>
    <name evidence="2" type="ORF">ERS852572_00534</name>
</gene>
<evidence type="ECO:0000313" key="3">
    <source>
        <dbReference type="Proteomes" id="UP000095350"/>
    </source>
</evidence>
<dbReference type="PaxDb" id="166486-ERS852572_00534"/>
<evidence type="ECO:0000313" key="2">
    <source>
        <dbReference type="EMBL" id="CUM79864.1"/>
    </source>
</evidence>
<dbReference type="STRING" id="166486.ERS852572_00534"/>
<dbReference type="Proteomes" id="UP000095350">
    <property type="component" value="Unassembled WGS sequence"/>
</dbReference>
<feature type="domain" description="Putative endonuclease Z1" evidence="1">
    <location>
        <begin position="431"/>
        <end position="668"/>
    </location>
</feature>
<dbReference type="InterPro" id="IPR018310">
    <property type="entry name" value="Put_endonuclease_Z1-dom"/>
</dbReference>
<accession>A0A173RP61</accession>
<dbReference type="RefSeq" id="WP_055193220.1">
    <property type="nucleotide sequence ID" value="NZ_CABIYH010000003.1"/>
</dbReference>
<reference evidence="2 3" key="1">
    <citation type="submission" date="2015-09" db="EMBL/GenBank/DDBJ databases">
        <authorList>
            <consortium name="Pathogen Informatics"/>
        </authorList>
    </citation>
    <scope>NUCLEOTIDE SEQUENCE [LARGE SCALE GENOMIC DNA]</scope>
    <source>
        <strain evidence="2 3">2789STDY5834960</strain>
    </source>
</reference>
<dbReference type="EMBL" id="CYXZ01000003">
    <property type="protein sequence ID" value="CUM79864.1"/>
    <property type="molecule type" value="Genomic_DNA"/>
</dbReference>
<sequence>MFQDENNIYEIAYMMCNESIKKMLGDDLNIVIDKAVDDTVMMFSPKVKDCDALKKYLHSRISREREEDEPSVLLGEEAESETWWLDYRNENNDKLSFWNRYYKYLYEEKGWERSAIKKSIDNTTDTLLNSIADPRKAVSEERRAMVVGYVQSGKTANYIGLINKALDAGYKYIIVLAGIHNNLRSQTQSRIDEEVLGYETDSAAKQKQRERAEKNKIGVGKLYNAGFVQTLTFRDEKGDFTKDRSGILTSPDNATIIVTKKIKSTLENLIENIKSNSEASVDDNGHFFMNAKYPLLLIDDEADQASVNTGYDYDENGNVIDEYDVKTINKLIRSLFKMFECRSYVGYTATPYANIFIPNDIRVATEELGNDLFPADCIISLPKPYRYIGANEFFGYGVDNDEIKPMPLIRKITETNFVNTRKKTVEDLPDSLKYAMKCFLISIAVRNCRGEINKPNTMLIHVARIKNMQEMLERKVRDYFCNELQPMIIDGDRETKEEIYRIMKNDYVPTTNSMINDFRRYMEGAGKFSLDEVYQEILRLMNDEKIRINVINGNSKDSLAYKEHEGEEYNVIAIGGDKFSRGLTLEGLSISYFTRESKYYDTLMQMGRWFGFRPKYADLCRVFVTKDIHRWFARIAFATDNLRDQISYMCDEKAKPMDFGLRVATHPELKISSPRKVKSGTMQKLDFSNTLTVTRDIDVDVQQYENNYNAVNRLFSTASRIYSSEEHFANLGRSADNNHLFLENVSSHKIIEFFTEFKTSKYASKVNGNNIATYIKEQNKDNLLIDWTVCLINVGKTNPGFEIAGYKIRNGITRHGENSVVPLRNGKVCSVHMLKSKGHEYYALNQQEYEEALHMEESSDKGKESTIAANIRAKMDPRKGLLLIYPIDYHDAEAKTSNFKIGNGEHKPPFGLVVVFPKGNGKSISYQVNPIATKGDGYDIFD</sequence>
<organism evidence="2 3">
    <name type="scientific">Roseburia intestinalis</name>
    <dbReference type="NCBI Taxonomy" id="166486"/>
    <lineage>
        <taxon>Bacteria</taxon>
        <taxon>Bacillati</taxon>
        <taxon>Bacillota</taxon>
        <taxon>Clostridia</taxon>
        <taxon>Lachnospirales</taxon>
        <taxon>Lachnospiraceae</taxon>
        <taxon>Roseburia</taxon>
    </lineage>
</organism>
<evidence type="ECO:0000259" key="1">
    <source>
        <dbReference type="Pfam" id="PF10593"/>
    </source>
</evidence>
<proteinExistence type="predicted"/>